<dbReference type="PROSITE" id="PS51257">
    <property type="entry name" value="PROKAR_LIPOPROTEIN"/>
    <property type="match status" value="1"/>
</dbReference>
<dbReference type="Proteomes" id="UP000295718">
    <property type="component" value="Unassembled WGS sequence"/>
</dbReference>
<sequence>MLTRMLKKDFQRNKIIAVTLFLFIMLAALSISCAVGVITEISGATTNLFEKASIPHFTQMHAGEINNPDIDSFAAEHGDIIESHQTAEMLNIDGADIFLGNNESSEADNIQQNAFVKQNTVFGFFLDMDNQVLRLNDGEIAVPIYHKQEYNLQIGDTVRIQSGNYSKEFTIVSYLRDAQMNSALSESKRFLVSDNDFADLRENIGEIEYLIEFRLHDVNNIGELESLYLSAGLPQKGPSVTYPLYRLLNSASDDIVAAVMILVGVLLGLIAALCLRFTMIAAMEEDYREIGVMRAIGINHKDIGKLYLTKYVVMAAAASIVGYALSFIMGSIFTANIRLYMGEVEKTVFSRLLPMAGAVLIFLAVVLFCRLVLRRFRHISAVEAIRNGSSSDNGGIGRQNLMLHKSAIANVNVFLGVKEVIGHFRVYGLLCVVFMVCTFLIILPINTLNTIESPEYITYMGVGRSDMRIDIQRGDMNRQYNDLLAYLQNDREIDKYAGFFAGSYEALTPDGMYERIRIESGDFSVFPLEYMQGSAPGEEGEIALSVMNADAFGKKIGEPLTVLVNGQEQNLTVCGIYQDTTNAGKTAKAILPHDPKNILWYVVYMNIKDGAGISAKGAEYASAFSDAKVNEVDEVVRQTMGNVIGQLKSASIFAVGIAVGIAVLITAMFFKMLTAKEAPQIAILRSVGFSMKDIQVQYVTRVMIVLLIGIVIGMLAAGTLGQSMAALMIPGASSIKFVVGPLTYLLCPASIISAVIITLWLVIAPMKKTSGFIMSVE</sequence>
<keyword evidence="4 6" id="KW-1133">Transmembrane helix</keyword>
<feature type="transmembrane region" description="Helical" evidence="6">
    <location>
        <begin position="698"/>
        <end position="721"/>
    </location>
</feature>
<feature type="transmembrane region" description="Helical" evidence="6">
    <location>
        <begin position="650"/>
        <end position="670"/>
    </location>
</feature>
<keyword evidence="5 6" id="KW-0472">Membrane</keyword>
<keyword evidence="3 6" id="KW-0812">Transmembrane</keyword>
<protein>
    <submittedName>
        <fullName evidence="8">Putative ABC transport system permease protein</fullName>
    </submittedName>
</protein>
<dbReference type="PANTHER" id="PTHR30287:SF2">
    <property type="entry name" value="BLL1001 PROTEIN"/>
    <property type="match status" value="1"/>
</dbReference>
<feature type="domain" description="ABC3 transporter permease C-terminal" evidence="7">
    <location>
        <begin position="652"/>
        <end position="768"/>
    </location>
</feature>
<dbReference type="Pfam" id="PF02687">
    <property type="entry name" value="FtsX"/>
    <property type="match status" value="2"/>
</dbReference>
<evidence type="ECO:0000256" key="4">
    <source>
        <dbReference type="ARBA" id="ARBA00022989"/>
    </source>
</evidence>
<dbReference type="GO" id="GO:0005886">
    <property type="term" value="C:plasma membrane"/>
    <property type="evidence" value="ECO:0007669"/>
    <property type="project" value="UniProtKB-SubCell"/>
</dbReference>
<feature type="transmembrane region" description="Helical" evidence="6">
    <location>
        <begin position="741"/>
        <end position="764"/>
    </location>
</feature>
<dbReference type="EMBL" id="SLUO01000008">
    <property type="protein sequence ID" value="TCL57530.1"/>
    <property type="molecule type" value="Genomic_DNA"/>
</dbReference>
<accession>A0A4R1QYG7</accession>
<keyword evidence="2" id="KW-1003">Cell membrane</keyword>
<feature type="transmembrane region" description="Helical" evidence="6">
    <location>
        <begin position="426"/>
        <end position="445"/>
    </location>
</feature>
<dbReference type="AlphaFoldDB" id="A0A4R1QYG7"/>
<evidence type="ECO:0000313" key="9">
    <source>
        <dbReference type="Proteomes" id="UP000295718"/>
    </source>
</evidence>
<feature type="transmembrane region" description="Helical" evidence="6">
    <location>
        <begin position="311"/>
        <end position="333"/>
    </location>
</feature>
<feature type="transmembrane region" description="Helical" evidence="6">
    <location>
        <begin position="255"/>
        <end position="275"/>
    </location>
</feature>
<evidence type="ECO:0000313" key="8">
    <source>
        <dbReference type="EMBL" id="TCL57530.1"/>
    </source>
</evidence>
<evidence type="ECO:0000256" key="6">
    <source>
        <dbReference type="SAM" id="Phobius"/>
    </source>
</evidence>
<proteinExistence type="predicted"/>
<comment type="caution">
    <text evidence="8">The sequence shown here is derived from an EMBL/GenBank/DDBJ whole genome shotgun (WGS) entry which is preliminary data.</text>
</comment>
<dbReference type="STRING" id="1469948.GCA_000732725_02033"/>
<reference evidence="8 9" key="1">
    <citation type="submission" date="2019-03" db="EMBL/GenBank/DDBJ databases">
        <title>Genomic Encyclopedia of Type Strains, Phase IV (KMG-IV): sequencing the most valuable type-strain genomes for metagenomic binning, comparative biology and taxonomic classification.</title>
        <authorList>
            <person name="Goeker M."/>
        </authorList>
    </citation>
    <scope>NUCLEOTIDE SEQUENCE [LARGE SCALE GENOMIC DNA]</scope>
    <source>
        <strain evidence="8 9">DSM 100556</strain>
    </source>
</reference>
<evidence type="ECO:0000256" key="2">
    <source>
        <dbReference type="ARBA" id="ARBA00022475"/>
    </source>
</evidence>
<dbReference type="InterPro" id="IPR038766">
    <property type="entry name" value="Membrane_comp_ABC_pdt"/>
</dbReference>
<evidence type="ECO:0000259" key="7">
    <source>
        <dbReference type="Pfam" id="PF02687"/>
    </source>
</evidence>
<dbReference type="PANTHER" id="PTHR30287">
    <property type="entry name" value="MEMBRANE COMPONENT OF PREDICTED ABC SUPERFAMILY METABOLITE UPTAKE TRANSPORTER"/>
    <property type="match status" value="1"/>
</dbReference>
<feature type="domain" description="ABC3 transporter permease C-terminal" evidence="7">
    <location>
        <begin position="262"/>
        <end position="377"/>
    </location>
</feature>
<dbReference type="RefSeq" id="WP_031390725.1">
    <property type="nucleotide sequence ID" value="NZ_JPNB01000001.1"/>
</dbReference>
<dbReference type="InterPro" id="IPR003838">
    <property type="entry name" value="ABC3_permease_C"/>
</dbReference>
<name>A0A4R1QYG7_9FIRM</name>
<keyword evidence="9" id="KW-1185">Reference proteome</keyword>
<gene>
    <name evidence="8" type="ORF">EDD76_10865</name>
</gene>
<organism evidence="8 9">
    <name type="scientific">Kineothrix alysoides</name>
    <dbReference type="NCBI Taxonomy" id="1469948"/>
    <lineage>
        <taxon>Bacteria</taxon>
        <taxon>Bacillati</taxon>
        <taxon>Bacillota</taxon>
        <taxon>Clostridia</taxon>
        <taxon>Lachnospirales</taxon>
        <taxon>Lachnospiraceae</taxon>
        <taxon>Kineothrix</taxon>
    </lineage>
</organism>
<comment type="subcellular location">
    <subcellularLocation>
        <location evidence="1">Cell membrane</location>
        <topology evidence="1">Multi-pass membrane protein</topology>
    </subcellularLocation>
</comment>
<evidence type="ECO:0000256" key="1">
    <source>
        <dbReference type="ARBA" id="ARBA00004651"/>
    </source>
</evidence>
<evidence type="ECO:0000256" key="5">
    <source>
        <dbReference type="ARBA" id="ARBA00023136"/>
    </source>
</evidence>
<evidence type="ECO:0000256" key="3">
    <source>
        <dbReference type="ARBA" id="ARBA00022692"/>
    </source>
</evidence>
<feature type="transmembrane region" description="Helical" evidence="6">
    <location>
        <begin position="353"/>
        <end position="373"/>
    </location>
</feature>
<dbReference type="OrthoDB" id="9766372at2"/>